<dbReference type="AlphaFoldDB" id="A0A2Z4MMU6"/>
<dbReference type="Pfam" id="PF00805">
    <property type="entry name" value="Pentapeptide"/>
    <property type="match status" value="1"/>
</dbReference>
<evidence type="ECO:0000313" key="3">
    <source>
        <dbReference type="Proteomes" id="UP000036061"/>
    </source>
</evidence>
<evidence type="ECO:0000313" key="2">
    <source>
        <dbReference type="EMBL" id="AWX57847.1"/>
    </source>
</evidence>
<dbReference type="PANTHER" id="PTHR14136">
    <property type="entry name" value="BTB_POZ DOMAIN-CONTAINING PROTEIN KCTD9"/>
    <property type="match status" value="1"/>
</dbReference>
<dbReference type="Gene3D" id="2.160.20.80">
    <property type="entry name" value="E3 ubiquitin-protein ligase SopA"/>
    <property type="match status" value="1"/>
</dbReference>
<protein>
    <submittedName>
        <fullName evidence="2">Pentapeptide repeat-containing protein</fullName>
    </submittedName>
</protein>
<sequence>MATHQEHIQSTDDKSRRHLQGDCESCFGLCCVALPFAASSDFAINKDAGKPCSNLQADFRCGVHTKLRDIGFRGCTVYDCFGAGQKVSQVTYGGQDWRKESGSAKQMYEVFPIMWQLHELLWYLTEALTKQAAQSLHPALKEALAETQRLTDHSPEDILKLDIAFHRAKVNELLLQTSEWVRKDALAKYKGGKQGKTYGRGADLIGAKLKGADLRGAQLRGAYLIAADLRGADLRGADLIGADFRDTDVSGANLTETLFLTQVQLNAAKGDASTKLPPSFTRPPHWAHSQA</sequence>
<name>A0A2Z4MMU6_BREBE</name>
<dbReference type="Proteomes" id="UP000036061">
    <property type="component" value="Chromosome"/>
</dbReference>
<dbReference type="EMBL" id="CP030117">
    <property type="protein sequence ID" value="AWX57847.1"/>
    <property type="molecule type" value="Genomic_DNA"/>
</dbReference>
<dbReference type="InterPro" id="IPR051082">
    <property type="entry name" value="Pentapeptide-BTB/POZ_domain"/>
</dbReference>
<dbReference type="InterPro" id="IPR001646">
    <property type="entry name" value="5peptide_repeat"/>
</dbReference>
<accession>A0A2Z4MMU6</accession>
<dbReference type="SUPFAM" id="SSF141571">
    <property type="entry name" value="Pentapeptide repeat-like"/>
    <property type="match status" value="1"/>
</dbReference>
<proteinExistence type="predicted"/>
<reference evidence="2 3" key="1">
    <citation type="journal article" date="2015" name="Genome Announc.">
        <title>Draft Genome Sequence of Brevibacillus brevis DZQ7, a Plant Growth-Promoting Rhizobacterium with Broad-Spectrum Antimicrobial Activity.</title>
        <authorList>
            <person name="Hou Q."/>
            <person name="Wang C."/>
            <person name="Hou X."/>
            <person name="Xia Z."/>
            <person name="Ye J."/>
            <person name="Liu K."/>
            <person name="Liu H."/>
            <person name="Wang J."/>
            <person name="Guo H."/>
            <person name="Yu X."/>
            <person name="Yang Y."/>
            <person name="Du B."/>
            <person name="Ding Y."/>
        </authorList>
    </citation>
    <scope>NUCLEOTIDE SEQUENCE [LARGE SCALE GENOMIC DNA]</scope>
    <source>
        <strain evidence="2 3">DZQ7</strain>
    </source>
</reference>
<evidence type="ECO:0000256" key="1">
    <source>
        <dbReference type="SAM" id="MobiDB-lite"/>
    </source>
</evidence>
<gene>
    <name evidence="2" type="ORF">AB432_023680</name>
</gene>
<dbReference type="RefSeq" id="WP_048034363.1">
    <property type="nucleotide sequence ID" value="NZ_CP030117.1"/>
</dbReference>
<feature type="region of interest" description="Disordered" evidence="1">
    <location>
        <begin position="271"/>
        <end position="291"/>
    </location>
</feature>
<dbReference type="PANTHER" id="PTHR14136:SF17">
    <property type="entry name" value="BTB_POZ DOMAIN-CONTAINING PROTEIN KCTD9"/>
    <property type="match status" value="1"/>
</dbReference>
<organism evidence="2 3">
    <name type="scientific">Brevibacillus brevis</name>
    <name type="common">Bacillus brevis</name>
    <dbReference type="NCBI Taxonomy" id="1393"/>
    <lineage>
        <taxon>Bacteria</taxon>
        <taxon>Bacillati</taxon>
        <taxon>Bacillota</taxon>
        <taxon>Bacilli</taxon>
        <taxon>Bacillales</taxon>
        <taxon>Paenibacillaceae</taxon>
        <taxon>Brevibacillus</taxon>
    </lineage>
</organism>